<name>A0A8X6TDK1_NEPPI</name>
<comment type="caution">
    <text evidence="2">The sequence shown here is derived from an EMBL/GenBank/DDBJ whole genome shotgun (WGS) entry which is preliminary data.</text>
</comment>
<gene>
    <name evidence="2" type="ORF">NPIL_15251</name>
</gene>
<keyword evidence="3" id="KW-1185">Reference proteome</keyword>
<evidence type="ECO:0000313" key="2">
    <source>
        <dbReference type="EMBL" id="GFT03219.1"/>
    </source>
</evidence>
<evidence type="ECO:0000313" key="3">
    <source>
        <dbReference type="Proteomes" id="UP000887013"/>
    </source>
</evidence>
<sequence length="86" mass="9777">MPLHWRALLWSKVTLDLFEGFEEDSLNYEPRSRDKNYTSTGNFSGQGLQPQITILISASPHKDFNGQFSLTSSNLYISAPQSIRLN</sequence>
<dbReference type="EMBL" id="BMAW01055871">
    <property type="protein sequence ID" value="GFT03219.1"/>
    <property type="molecule type" value="Genomic_DNA"/>
</dbReference>
<accession>A0A8X6TDK1</accession>
<evidence type="ECO:0000256" key="1">
    <source>
        <dbReference type="SAM" id="MobiDB-lite"/>
    </source>
</evidence>
<dbReference type="AlphaFoldDB" id="A0A8X6TDK1"/>
<organism evidence="2 3">
    <name type="scientific">Nephila pilipes</name>
    <name type="common">Giant wood spider</name>
    <name type="synonym">Nephila maculata</name>
    <dbReference type="NCBI Taxonomy" id="299642"/>
    <lineage>
        <taxon>Eukaryota</taxon>
        <taxon>Metazoa</taxon>
        <taxon>Ecdysozoa</taxon>
        <taxon>Arthropoda</taxon>
        <taxon>Chelicerata</taxon>
        <taxon>Arachnida</taxon>
        <taxon>Araneae</taxon>
        <taxon>Araneomorphae</taxon>
        <taxon>Entelegynae</taxon>
        <taxon>Araneoidea</taxon>
        <taxon>Nephilidae</taxon>
        <taxon>Nephila</taxon>
    </lineage>
</organism>
<feature type="compositionally biased region" description="Polar residues" evidence="1">
    <location>
        <begin position="37"/>
        <end position="47"/>
    </location>
</feature>
<feature type="region of interest" description="Disordered" evidence="1">
    <location>
        <begin position="28"/>
        <end position="47"/>
    </location>
</feature>
<dbReference type="Proteomes" id="UP000887013">
    <property type="component" value="Unassembled WGS sequence"/>
</dbReference>
<reference evidence="2" key="1">
    <citation type="submission" date="2020-08" db="EMBL/GenBank/DDBJ databases">
        <title>Multicomponent nature underlies the extraordinary mechanical properties of spider dragline silk.</title>
        <authorList>
            <person name="Kono N."/>
            <person name="Nakamura H."/>
            <person name="Mori M."/>
            <person name="Yoshida Y."/>
            <person name="Ohtoshi R."/>
            <person name="Malay A.D."/>
            <person name="Moran D.A.P."/>
            <person name="Tomita M."/>
            <person name="Numata K."/>
            <person name="Arakawa K."/>
        </authorList>
    </citation>
    <scope>NUCLEOTIDE SEQUENCE</scope>
</reference>
<protein>
    <submittedName>
        <fullName evidence="2">Uncharacterized protein</fullName>
    </submittedName>
</protein>
<proteinExistence type="predicted"/>